<dbReference type="AlphaFoldDB" id="A0A8F5BMM9"/>
<accession>A0A8F5BMM9</accession>
<organism evidence="2 3">
    <name type="scientific">Saccharolobus shibatae (strain ATCC 51178 / DSM 5389 / JCM 8931 / NBRC 15437 / B12)</name>
    <name type="common">Sulfolobus shibatae</name>
    <dbReference type="NCBI Taxonomy" id="523848"/>
    <lineage>
        <taxon>Archaea</taxon>
        <taxon>Thermoproteota</taxon>
        <taxon>Thermoprotei</taxon>
        <taxon>Sulfolobales</taxon>
        <taxon>Sulfolobaceae</taxon>
        <taxon>Saccharolobus</taxon>
    </lineage>
</organism>
<protein>
    <submittedName>
        <fullName evidence="2">Uncharacterized protein</fullName>
    </submittedName>
</protein>
<feature type="region of interest" description="Disordered" evidence="1">
    <location>
        <begin position="1"/>
        <end position="21"/>
    </location>
</feature>
<reference evidence="2" key="1">
    <citation type="journal article" date="2021" name="Environ. Microbiol.">
        <title>New insights into the diversity and evolution of the archaeal mobilome from three complete genomes of Saccharolobus shibatae.</title>
        <authorList>
            <person name="Medvedeva S."/>
            <person name="Brandt D."/>
            <person name="Cvirkaite-Krupovic V."/>
            <person name="Liu Y."/>
            <person name="Severinov K."/>
            <person name="Ishino S."/>
            <person name="Ishino Y."/>
            <person name="Prangishvili D."/>
            <person name="Kalinowski J."/>
            <person name="Krupovic M."/>
        </authorList>
    </citation>
    <scope>NUCLEOTIDE SEQUENCE</scope>
    <source>
        <strain evidence="2">B12</strain>
    </source>
</reference>
<gene>
    <name evidence="2" type="ORF">J5U23_00985</name>
</gene>
<dbReference type="KEGG" id="sshi:J5U23_00985"/>
<dbReference type="Proteomes" id="UP000694018">
    <property type="component" value="Chromosome"/>
</dbReference>
<evidence type="ECO:0000313" key="3">
    <source>
        <dbReference type="Proteomes" id="UP000694018"/>
    </source>
</evidence>
<sequence length="39" mass="4586">MLIPDKLYQPYPLQQKSEEGKDSNPIECEIYQVLVSILY</sequence>
<name>A0A8F5BMM9_SACSH</name>
<proteinExistence type="predicted"/>
<evidence type="ECO:0000256" key="1">
    <source>
        <dbReference type="SAM" id="MobiDB-lite"/>
    </source>
</evidence>
<dbReference type="EMBL" id="CP077717">
    <property type="protein sequence ID" value="QXJ28117.1"/>
    <property type="molecule type" value="Genomic_DNA"/>
</dbReference>
<evidence type="ECO:0000313" key="2">
    <source>
        <dbReference type="EMBL" id="QXJ28117.1"/>
    </source>
</evidence>